<dbReference type="GO" id="GO:0005829">
    <property type="term" value="C:cytosol"/>
    <property type="evidence" value="ECO:0007669"/>
    <property type="project" value="TreeGrafter"/>
</dbReference>
<keyword evidence="2" id="KW-0808">Transferase</keyword>
<dbReference type="GO" id="GO:0004314">
    <property type="term" value="F:[acyl-carrier-protein] S-malonyltransferase activity"/>
    <property type="evidence" value="ECO:0007669"/>
    <property type="project" value="UniProtKB-EC"/>
</dbReference>
<dbReference type="AlphaFoldDB" id="E5XUA2"/>
<comment type="catalytic activity">
    <reaction evidence="4">
        <text>holo-[ACP] + malonyl-CoA = malonyl-[ACP] + CoA</text>
        <dbReference type="Rhea" id="RHEA:41792"/>
        <dbReference type="Rhea" id="RHEA-COMP:9623"/>
        <dbReference type="Rhea" id="RHEA-COMP:9685"/>
        <dbReference type="ChEBI" id="CHEBI:57287"/>
        <dbReference type="ChEBI" id="CHEBI:57384"/>
        <dbReference type="ChEBI" id="CHEBI:64479"/>
        <dbReference type="ChEBI" id="CHEBI:78449"/>
        <dbReference type="EC" id="2.3.1.39"/>
    </reaction>
</comment>
<gene>
    <name evidence="6" type="ORF">HMPREF9336_03074</name>
</gene>
<keyword evidence="3" id="KW-0012">Acyltransferase</keyword>
<comment type="caution">
    <text evidence="6">The sequence shown here is derived from an EMBL/GenBank/DDBJ whole genome shotgun (WGS) entry which is preliminary data.</text>
</comment>
<proteinExistence type="predicted"/>
<evidence type="ECO:0000256" key="2">
    <source>
        <dbReference type="ARBA" id="ARBA00022679"/>
    </source>
</evidence>
<dbReference type="PANTHER" id="PTHR42681:SF1">
    <property type="entry name" value="MALONYL-COA-ACYL CARRIER PROTEIN TRANSACYLASE, MITOCHONDRIAL"/>
    <property type="match status" value="1"/>
</dbReference>
<organism evidence="6 7">
    <name type="scientific">Segniliparus rugosus (strain ATCC BAA-974 / DSM 45345 / CCUG 50838 / CIP 108380 / JCM 13579 / CDC 945)</name>
    <dbReference type="NCBI Taxonomy" id="679197"/>
    <lineage>
        <taxon>Bacteria</taxon>
        <taxon>Bacillati</taxon>
        <taxon>Actinomycetota</taxon>
        <taxon>Actinomycetes</taxon>
        <taxon>Mycobacteriales</taxon>
        <taxon>Segniliparaceae</taxon>
        <taxon>Segniliparus</taxon>
    </lineage>
</organism>
<dbReference type="GO" id="GO:0006633">
    <property type="term" value="P:fatty acid biosynthetic process"/>
    <property type="evidence" value="ECO:0007669"/>
    <property type="project" value="TreeGrafter"/>
</dbReference>
<dbReference type="EMBL" id="ACZI02000001">
    <property type="protein sequence ID" value="EFV12043.2"/>
    <property type="molecule type" value="Genomic_DNA"/>
</dbReference>
<dbReference type="InterPro" id="IPR014043">
    <property type="entry name" value="Acyl_transferase_dom"/>
</dbReference>
<dbReference type="Proteomes" id="UP000004816">
    <property type="component" value="Unassembled WGS sequence"/>
</dbReference>
<feature type="domain" description="Malonyl-CoA:ACP transacylase (MAT)" evidence="5">
    <location>
        <begin position="7"/>
        <end position="287"/>
    </location>
</feature>
<dbReference type="InterPro" id="IPR016035">
    <property type="entry name" value="Acyl_Trfase/lysoPLipase"/>
</dbReference>
<dbReference type="SUPFAM" id="SSF52151">
    <property type="entry name" value="FabD/lysophospholipase-like"/>
    <property type="match status" value="1"/>
</dbReference>
<evidence type="ECO:0000256" key="1">
    <source>
        <dbReference type="ARBA" id="ARBA00013258"/>
    </source>
</evidence>
<evidence type="ECO:0000259" key="5">
    <source>
        <dbReference type="SMART" id="SM00827"/>
    </source>
</evidence>
<dbReference type="SUPFAM" id="SSF55048">
    <property type="entry name" value="Probable ACP-binding domain of malonyl-CoA ACP transacylase"/>
    <property type="match status" value="1"/>
</dbReference>
<evidence type="ECO:0000256" key="4">
    <source>
        <dbReference type="ARBA" id="ARBA00048462"/>
    </source>
</evidence>
<keyword evidence="7" id="KW-1185">Reference proteome</keyword>
<accession>E5XUA2</accession>
<reference evidence="6 7" key="1">
    <citation type="journal article" date="2011" name="Stand. Genomic Sci.">
        <title>High quality draft genome sequence of Segniliparus rugosus CDC 945(T)= (ATCC BAA-974(T)).</title>
        <authorList>
            <person name="Earl A.M."/>
            <person name="Desjardins C.A."/>
            <person name="Fitzgerald M.G."/>
            <person name="Arachchi H.M."/>
            <person name="Zeng Q."/>
            <person name="Mehta T."/>
            <person name="Griggs A."/>
            <person name="Birren B.W."/>
            <person name="Toney N.C."/>
            <person name="Carr J."/>
            <person name="Posey J."/>
            <person name="Butler W.R."/>
        </authorList>
    </citation>
    <scope>NUCLEOTIDE SEQUENCE [LARGE SCALE GENOMIC DNA]</scope>
    <source>
        <strain evidence="7">ATCC BAA-974 / DSM 45345 / CCUG 50838 / CIP 108380 / JCM 13579 / CDC 945</strain>
    </source>
</reference>
<protein>
    <recommendedName>
        <fullName evidence="1">[acyl-carrier-protein] S-malonyltransferase</fullName>
        <ecNumber evidence="1">2.3.1.39</ecNumber>
    </recommendedName>
</protein>
<evidence type="ECO:0000313" key="6">
    <source>
        <dbReference type="EMBL" id="EFV12043.2"/>
    </source>
</evidence>
<name>E5XUA2_SEGRC</name>
<dbReference type="Gene3D" id="3.30.70.250">
    <property type="entry name" value="Malonyl-CoA ACP transacylase, ACP-binding"/>
    <property type="match status" value="1"/>
</dbReference>
<dbReference type="SMART" id="SM00827">
    <property type="entry name" value="PKS_AT"/>
    <property type="match status" value="1"/>
</dbReference>
<dbReference type="InterPro" id="IPR016036">
    <property type="entry name" value="Malonyl_transacylase_ACP-bd"/>
</dbReference>
<evidence type="ECO:0000313" key="7">
    <source>
        <dbReference type="Proteomes" id="UP000004816"/>
    </source>
</evidence>
<dbReference type="eggNOG" id="COG0331">
    <property type="taxonomic scope" value="Bacteria"/>
</dbReference>
<dbReference type="STRING" id="679197.HMPREF9336_03074"/>
<dbReference type="Gene3D" id="3.40.366.10">
    <property type="entry name" value="Malonyl-Coenzyme A Acyl Carrier Protein, domain 2"/>
    <property type="match status" value="1"/>
</dbReference>
<evidence type="ECO:0000256" key="3">
    <source>
        <dbReference type="ARBA" id="ARBA00023315"/>
    </source>
</evidence>
<dbReference type="InterPro" id="IPR050858">
    <property type="entry name" value="Mal-CoA-ACP_Trans/PKS_FabD"/>
</dbReference>
<sequence>MLTPWLALPGAAERVAAWSEQTGLDLEHLGTAAEAEQVTDTAVAQPLIVAVGLLAWEQLRQDGFAVDAETVVAGHSIGELTAAAVAGVITSDEAVRLAAIRGGAMAKACALAPTGMSALLGGDEEAVLARLAELGLVPANRNAKGQIVAAGPLDSLEALKADPSAGARIRTLSVAGAFHTEHMATAREAVAEAVAALRPSDPVAILLSNADGQAVRSGAEVLARIVTQVTSPVRWDLCQATMRELGVDTMTELPPAGTLSAIAKRELPETNTHAVKKVEDLALVADLG</sequence>
<dbReference type="PANTHER" id="PTHR42681">
    <property type="entry name" value="MALONYL-COA-ACYL CARRIER PROTEIN TRANSACYLASE, MITOCHONDRIAL"/>
    <property type="match status" value="1"/>
</dbReference>
<dbReference type="HOGENOM" id="CLU_030558_1_2_11"/>
<dbReference type="EC" id="2.3.1.39" evidence="1"/>
<dbReference type="InterPro" id="IPR001227">
    <property type="entry name" value="Ac_transferase_dom_sf"/>
</dbReference>
<dbReference type="Pfam" id="PF00698">
    <property type="entry name" value="Acyl_transf_1"/>
    <property type="match status" value="1"/>
</dbReference>